<protein>
    <recommendedName>
        <fullName evidence="5">Lipoprotein</fullName>
    </recommendedName>
</protein>
<keyword evidence="2" id="KW-0732">Signal</keyword>
<name>A0ABP9WP85_9GAMM</name>
<dbReference type="EMBL" id="BAABRT010000010">
    <property type="protein sequence ID" value="GAA5525018.1"/>
    <property type="molecule type" value="Genomic_DNA"/>
</dbReference>
<reference evidence="3 4" key="1">
    <citation type="submission" date="2024-02" db="EMBL/GenBank/DDBJ databases">
        <title>Microbulbifer aestuariivivens NBRC 112533.</title>
        <authorList>
            <person name="Ichikawa N."/>
            <person name="Katano-Makiyama Y."/>
            <person name="Hidaka K."/>
        </authorList>
    </citation>
    <scope>NUCLEOTIDE SEQUENCE [LARGE SCALE GENOMIC DNA]</scope>
    <source>
        <strain evidence="3 4">NBRC 112533</strain>
    </source>
</reference>
<evidence type="ECO:0000313" key="4">
    <source>
        <dbReference type="Proteomes" id="UP001408594"/>
    </source>
</evidence>
<dbReference type="RefSeq" id="WP_345550354.1">
    <property type="nucleotide sequence ID" value="NZ_BAABRT010000010.1"/>
</dbReference>
<feature type="signal peptide" evidence="2">
    <location>
        <begin position="1"/>
        <end position="36"/>
    </location>
</feature>
<evidence type="ECO:0000256" key="2">
    <source>
        <dbReference type="SAM" id="SignalP"/>
    </source>
</evidence>
<dbReference type="Proteomes" id="UP001408594">
    <property type="component" value="Unassembled WGS sequence"/>
</dbReference>
<feature type="compositionally biased region" description="Basic and acidic residues" evidence="1">
    <location>
        <begin position="78"/>
        <end position="90"/>
    </location>
</feature>
<evidence type="ECO:0000256" key="1">
    <source>
        <dbReference type="SAM" id="MobiDB-lite"/>
    </source>
</evidence>
<accession>A0ABP9WP85</accession>
<proteinExistence type="predicted"/>
<feature type="region of interest" description="Disordered" evidence="1">
    <location>
        <begin position="71"/>
        <end position="90"/>
    </location>
</feature>
<feature type="chain" id="PRO_5047245397" description="Lipoprotein" evidence="2">
    <location>
        <begin position="37"/>
        <end position="140"/>
    </location>
</feature>
<evidence type="ECO:0008006" key="5">
    <source>
        <dbReference type="Google" id="ProtNLM"/>
    </source>
</evidence>
<gene>
    <name evidence="3" type="ORF">Maes01_01578</name>
</gene>
<evidence type="ECO:0000313" key="3">
    <source>
        <dbReference type="EMBL" id="GAA5525018.1"/>
    </source>
</evidence>
<keyword evidence="4" id="KW-1185">Reference proteome</keyword>
<organism evidence="3 4">
    <name type="scientific">Microbulbifer aestuariivivens</name>
    <dbReference type="NCBI Taxonomy" id="1908308"/>
    <lineage>
        <taxon>Bacteria</taxon>
        <taxon>Pseudomonadati</taxon>
        <taxon>Pseudomonadota</taxon>
        <taxon>Gammaproteobacteria</taxon>
        <taxon>Cellvibrionales</taxon>
        <taxon>Microbulbiferaceae</taxon>
        <taxon>Microbulbifer</taxon>
    </lineage>
</organism>
<dbReference type="PROSITE" id="PS51257">
    <property type="entry name" value="PROKAR_LIPOPROTEIN"/>
    <property type="match status" value="1"/>
</dbReference>
<sequence length="140" mass="15128">MKKIGIKTTCHDGHAAAKLAAIVCVSLLLAACGSQAPLPIPGLIETFHTEVAANGAKRFTYSLETRRADVPRPVTRGDSSREGVQRPRGAKVDELAFNRSLNRKLTETGFCRDGYFELERILFAGGGEVRGECRDGASRP</sequence>
<comment type="caution">
    <text evidence="3">The sequence shown here is derived from an EMBL/GenBank/DDBJ whole genome shotgun (WGS) entry which is preliminary data.</text>
</comment>